<dbReference type="EMBL" id="JAMZMK010003880">
    <property type="protein sequence ID" value="KAI7754321.1"/>
    <property type="molecule type" value="Genomic_DNA"/>
</dbReference>
<dbReference type="AlphaFoldDB" id="A0AAD5D4Y4"/>
<reference evidence="1" key="1">
    <citation type="submission" date="2022-06" db="EMBL/GenBank/DDBJ databases">
        <title>Uncovering the hologenomic basis of an extraordinary plant invasion.</title>
        <authorList>
            <person name="Bieker V.C."/>
            <person name="Martin M.D."/>
            <person name="Gilbert T."/>
            <person name="Hodgins K."/>
            <person name="Battlay P."/>
            <person name="Petersen B."/>
            <person name="Wilson J."/>
        </authorList>
    </citation>
    <scope>NUCLEOTIDE SEQUENCE</scope>
    <source>
        <strain evidence="1">AA19_3_7</strain>
        <tissue evidence="1">Leaf</tissue>
    </source>
</reference>
<evidence type="ECO:0000313" key="2">
    <source>
        <dbReference type="Proteomes" id="UP001206925"/>
    </source>
</evidence>
<gene>
    <name evidence="1" type="ORF">M8C21_009063</name>
</gene>
<evidence type="ECO:0000313" key="1">
    <source>
        <dbReference type="EMBL" id="KAI7754321.1"/>
    </source>
</evidence>
<name>A0AAD5D4Y4_AMBAR</name>
<proteinExistence type="predicted"/>
<organism evidence="1 2">
    <name type="scientific">Ambrosia artemisiifolia</name>
    <name type="common">Common ragweed</name>
    <dbReference type="NCBI Taxonomy" id="4212"/>
    <lineage>
        <taxon>Eukaryota</taxon>
        <taxon>Viridiplantae</taxon>
        <taxon>Streptophyta</taxon>
        <taxon>Embryophyta</taxon>
        <taxon>Tracheophyta</taxon>
        <taxon>Spermatophyta</taxon>
        <taxon>Magnoliopsida</taxon>
        <taxon>eudicotyledons</taxon>
        <taxon>Gunneridae</taxon>
        <taxon>Pentapetalae</taxon>
        <taxon>asterids</taxon>
        <taxon>campanulids</taxon>
        <taxon>Asterales</taxon>
        <taxon>Asteraceae</taxon>
        <taxon>Asteroideae</taxon>
        <taxon>Heliantheae alliance</taxon>
        <taxon>Heliantheae</taxon>
        <taxon>Ambrosia</taxon>
    </lineage>
</organism>
<keyword evidence="2" id="KW-1185">Reference proteome</keyword>
<comment type="caution">
    <text evidence="1">The sequence shown here is derived from an EMBL/GenBank/DDBJ whole genome shotgun (WGS) entry which is preliminary data.</text>
</comment>
<accession>A0AAD5D4Y4</accession>
<protein>
    <submittedName>
        <fullName evidence="1">Uncharacterized protein</fullName>
    </submittedName>
</protein>
<dbReference type="Proteomes" id="UP001206925">
    <property type="component" value="Unassembled WGS sequence"/>
</dbReference>
<sequence>MLVRQRLRLLVHVNLLQSGGRDDAGRGMGLSDRRLRHPSIRLVLDGGRS</sequence>